<dbReference type="PROSITE" id="PS00059">
    <property type="entry name" value="ADH_ZINC"/>
    <property type="match status" value="1"/>
</dbReference>
<gene>
    <name evidence="8" type="ORF">UCRNP2_6916</name>
</gene>
<dbReference type="SUPFAM" id="SSF50129">
    <property type="entry name" value="GroES-like"/>
    <property type="match status" value="1"/>
</dbReference>
<protein>
    <submittedName>
        <fullName evidence="8">Putative alcohol dehydrogenase protein</fullName>
    </submittedName>
</protein>
<dbReference type="InterPro" id="IPR013149">
    <property type="entry name" value="ADH-like_C"/>
</dbReference>
<dbReference type="OrthoDB" id="1879366at2759"/>
<dbReference type="InterPro" id="IPR002328">
    <property type="entry name" value="ADH_Zn_CS"/>
</dbReference>
<reference evidence="9" key="1">
    <citation type="journal article" date="2013" name="Genome Announc.">
        <title>Draft genome sequence of Neofusicoccum parvum isolate UCR-NP2, a fungal vascular pathogen associated with grapevine cankers.</title>
        <authorList>
            <person name="Blanco-Ulate B."/>
            <person name="Rolshausen P."/>
            <person name="Cantu D."/>
        </authorList>
    </citation>
    <scope>NUCLEOTIDE SEQUENCE [LARGE SCALE GENOMIC DNA]</scope>
    <source>
        <strain evidence="9">UCR-NP2</strain>
    </source>
</reference>
<dbReference type="InterPro" id="IPR011032">
    <property type="entry name" value="GroES-like_sf"/>
</dbReference>
<evidence type="ECO:0000256" key="4">
    <source>
        <dbReference type="ARBA" id="ARBA00022833"/>
    </source>
</evidence>
<dbReference type="InterPro" id="IPR036291">
    <property type="entry name" value="NAD(P)-bd_dom_sf"/>
</dbReference>
<dbReference type="EMBL" id="KB916465">
    <property type="protein sequence ID" value="EOD46357.1"/>
    <property type="molecule type" value="Genomic_DNA"/>
</dbReference>
<proteinExistence type="inferred from homology"/>
<feature type="domain" description="Enoyl reductase (ER)" evidence="7">
    <location>
        <begin position="10"/>
        <end position="336"/>
    </location>
</feature>
<dbReference type="Gene3D" id="3.90.180.10">
    <property type="entry name" value="Medium-chain alcohol dehydrogenases, catalytic domain"/>
    <property type="match status" value="1"/>
</dbReference>
<dbReference type="KEGG" id="npa:UCRNP2_6916"/>
<evidence type="ECO:0000256" key="2">
    <source>
        <dbReference type="ARBA" id="ARBA00008072"/>
    </source>
</evidence>
<accession>R1EFR9</accession>
<dbReference type="Gene3D" id="3.40.50.720">
    <property type="entry name" value="NAD(P)-binding Rossmann-like Domain"/>
    <property type="match status" value="1"/>
</dbReference>
<dbReference type="GO" id="GO:0005737">
    <property type="term" value="C:cytoplasm"/>
    <property type="evidence" value="ECO:0007669"/>
    <property type="project" value="TreeGrafter"/>
</dbReference>
<dbReference type="STRING" id="1287680.R1EFR9"/>
<dbReference type="SUPFAM" id="SSF51735">
    <property type="entry name" value="NAD(P)-binding Rossmann-fold domains"/>
    <property type="match status" value="1"/>
</dbReference>
<comment type="cofactor">
    <cofactor evidence="1 6">
        <name>Zn(2+)</name>
        <dbReference type="ChEBI" id="CHEBI:29105"/>
    </cofactor>
</comment>
<evidence type="ECO:0000256" key="3">
    <source>
        <dbReference type="ARBA" id="ARBA00022723"/>
    </source>
</evidence>
<dbReference type="PANTHER" id="PTHR42940:SF8">
    <property type="entry name" value="VACUOLAR PROTEIN SORTING-ASSOCIATED PROTEIN 11"/>
    <property type="match status" value="1"/>
</dbReference>
<dbReference type="SMART" id="SM00829">
    <property type="entry name" value="PKS_ER"/>
    <property type="match status" value="1"/>
</dbReference>
<dbReference type="eggNOG" id="KOG0023">
    <property type="taxonomic scope" value="Eukaryota"/>
</dbReference>
<dbReference type="GO" id="GO:0004022">
    <property type="term" value="F:alcohol dehydrogenase (NAD+) activity"/>
    <property type="evidence" value="ECO:0007669"/>
    <property type="project" value="TreeGrafter"/>
</dbReference>
<evidence type="ECO:0000256" key="1">
    <source>
        <dbReference type="ARBA" id="ARBA00001947"/>
    </source>
</evidence>
<dbReference type="Pfam" id="PF08240">
    <property type="entry name" value="ADH_N"/>
    <property type="match status" value="1"/>
</dbReference>
<name>R1EFR9_BOTPV</name>
<evidence type="ECO:0000259" key="7">
    <source>
        <dbReference type="SMART" id="SM00829"/>
    </source>
</evidence>
<dbReference type="Proteomes" id="UP000013521">
    <property type="component" value="Unassembled WGS sequence"/>
</dbReference>
<dbReference type="PANTHER" id="PTHR42940">
    <property type="entry name" value="ALCOHOL DEHYDROGENASE 1-RELATED"/>
    <property type="match status" value="1"/>
</dbReference>
<sequence>MLAATVVEFKQPLELRTLPIPEPAADQILVKVMASSLCNSDLAGWMGAVGATTPYCAGHEPAGVVVAMGSSVKGFSKGDRVGFMPASWTCLECSECNSGNHRFCAKKTPVGFRGPYGGFGQYALADPLSTVKIPDALSYETAAPLLCAGVTAYGALRKISAVQPGGTFINIIGCGGVGHLTIMYAKAMGYRVHAYDVDEDKLRLARVSGADATFNTATATTTDAAAAESLAQLGATIVTTGAAAAYELAFRVTGNHGRIVAVGVPKEPIAVRVLDMVKRDISLIATNQGNKQDLVEALAQAAEHGIAGVHETRRLEQINEGFQELMQGKVAGRLVYKMW</sequence>
<dbReference type="AlphaFoldDB" id="R1EFR9"/>
<comment type="similarity">
    <text evidence="2 6">Belongs to the zinc-containing alcohol dehydrogenase family.</text>
</comment>
<dbReference type="Pfam" id="PF00107">
    <property type="entry name" value="ADH_zinc_N"/>
    <property type="match status" value="1"/>
</dbReference>
<dbReference type="InterPro" id="IPR013154">
    <property type="entry name" value="ADH-like_N"/>
</dbReference>
<dbReference type="OMA" id="PIYCDAP"/>
<evidence type="ECO:0000313" key="9">
    <source>
        <dbReference type="Proteomes" id="UP000013521"/>
    </source>
</evidence>
<keyword evidence="5" id="KW-0560">Oxidoreductase</keyword>
<keyword evidence="3 6" id="KW-0479">Metal-binding</keyword>
<dbReference type="HOGENOM" id="CLU_026673_20_1_1"/>
<dbReference type="GO" id="GO:0008270">
    <property type="term" value="F:zinc ion binding"/>
    <property type="evidence" value="ECO:0007669"/>
    <property type="project" value="InterPro"/>
</dbReference>
<evidence type="ECO:0000313" key="8">
    <source>
        <dbReference type="EMBL" id="EOD46357.1"/>
    </source>
</evidence>
<dbReference type="InterPro" id="IPR020843">
    <property type="entry name" value="ER"/>
</dbReference>
<evidence type="ECO:0000256" key="5">
    <source>
        <dbReference type="ARBA" id="ARBA00023002"/>
    </source>
</evidence>
<evidence type="ECO:0000256" key="6">
    <source>
        <dbReference type="RuleBase" id="RU361277"/>
    </source>
</evidence>
<organism evidence="8 9">
    <name type="scientific">Botryosphaeria parva (strain UCR-NP2)</name>
    <name type="common">Grapevine canker fungus</name>
    <name type="synonym">Neofusicoccum parvum</name>
    <dbReference type="NCBI Taxonomy" id="1287680"/>
    <lineage>
        <taxon>Eukaryota</taxon>
        <taxon>Fungi</taxon>
        <taxon>Dikarya</taxon>
        <taxon>Ascomycota</taxon>
        <taxon>Pezizomycotina</taxon>
        <taxon>Dothideomycetes</taxon>
        <taxon>Dothideomycetes incertae sedis</taxon>
        <taxon>Botryosphaeriales</taxon>
        <taxon>Botryosphaeriaceae</taxon>
        <taxon>Neofusicoccum</taxon>
    </lineage>
</organism>
<keyword evidence="4 6" id="KW-0862">Zinc</keyword>